<proteinExistence type="predicted"/>
<accession>A0A2C6KTH8</accession>
<dbReference type="GeneID" id="94429980"/>
<feature type="signal peptide" evidence="1">
    <location>
        <begin position="1"/>
        <end position="21"/>
    </location>
</feature>
<dbReference type="RefSeq" id="XP_067921253.1">
    <property type="nucleotide sequence ID" value="XM_068066769.1"/>
</dbReference>
<evidence type="ECO:0000313" key="3">
    <source>
        <dbReference type="Proteomes" id="UP000221165"/>
    </source>
</evidence>
<organism evidence="2 3">
    <name type="scientific">Cystoisospora suis</name>
    <dbReference type="NCBI Taxonomy" id="483139"/>
    <lineage>
        <taxon>Eukaryota</taxon>
        <taxon>Sar</taxon>
        <taxon>Alveolata</taxon>
        <taxon>Apicomplexa</taxon>
        <taxon>Conoidasida</taxon>
        <taxon>Coccidia</taxon>
        <taxon>Eucoccidiorida</taxon>
        <taxon>Eimeriorina</taxon>
        <taxon>Sarcocystidae</taxon>
        <taxon>Cystoisospora</taxon>
    </lineage>
</organism>
<evidence type="ECO:0000313" key="2">
    <source>
        <dbReference type="EMBL" id="PHJ19554.1"/>
    </source>
</evidence>
<protein>
    <recommendedName>
        <fullName evidence="4">Transmembrane protein</fullName>
    </recommendedName>
</protein>
<dbReference type="OrthoDB" id="329815at2759"/>
<feature type="chain" id="PRO_5013379005" description="Transmembrane protein" evidence="1">
    <location>
        <begin position="22"/>
        <end position="174"/>
    </location>
</feature>
<keyword evidence="1" id="KW-0732">Signal</keyword>
<evidence type="ECO:0000256" key="1">
    <source>
        <dbReference type="SAM" id="SignalP"/>
    </source>
</evidence>
<sequence>MGLSVVLFVMFFALASKTSSAQDIDLAELFGSGASPTGMLFDLLGEGDNFRMRDVLKLIPGGMQTQSEELKGSSGSVDEIPSFDCNLTGIDPACFLIEFASRVGASWKTQEVDAEKAADLVARFLQPHGLTTSAAVAICVVSPAAIPFLVDNENGPASTGDVINGAKTACMKST</sequence>
<reference evidence="2 3" key="1">
    <citation type="journal article" date="2017" name="Int. J. Parasitol.">
        <title>The genome of the protozoan parasite Cystoisospora suis and a reverse vaccinology approach to identify vaccine candidates.</title>
        <authorList>
            <person name="Palmieri N."/>
            <person name="Shrestha A."/>
            <person name="Ruttkowski B."/>
            <person name="Beck T."/>
            <person name="Vogl C."/>
            <person name="Tomley F."/>
            <person name="Blake D.P."/>
            <person name="Joachim A."/>
        </authorList>
    </citation>
    <scope>NUCLEOTIDE SEQUENCE [LARGE SCALE GENOMIC DNA]</scope>
    <source>
        <strain evidence="2 3">Wien I</strain>
    </source>
</reference>
<name>A0A2C6KTH8_9APIC</name>
<dbReference type="VEuPathDB" id="ToxoDB:CSUI_006615"/>
<gene>
    <name evidence="2" type="ORF">CSUI_006615</name>
</gene>
<comment type="caution">
    <text evidence="2">The sequence shown here is derived from an EMBL/GenBank/DDBJ whole genome shotgun (WGS) entry which is preliminary data.</text>
</comment>
<evidence type="ECO:0008006" key="4">
    <source>
        <dbReference type="Google" id="ProtNLM"/>
    </source>
</evidence>
<dbReference type="AlphaFoldDB" id="A0A2C6KTH8"/>
<dbReference type="Proteomes" id="UP000221165">
    <property type="component" value="Unassembled WGS sequence"/>
</dbReference>
<dbReference type="EMBL" id="MIGC01003365">
    <property type="protein sequence ID" value="PHJ19554.1"/>
    <property type="molecule type" value="Genomic_DNA"/>
</dbReference>
<keyword evidence="3" id="KW-1185">Reference proteome</keyword>